<dbReference type="PROSITE" id="PS51111">
    <property type="entry name" value="REJ"/>
    <property type="match status" value="1"/>
</dbReference>
<keyword evidence="5 9" id="KW-1133">Transmembrane helix</keyword>
<comment type="similarity">
    <text evidence="2">Belongs to the polycystin family.</text>
</comment>
<feature type="region of interest" description="Disordered" evidence="8">
    <location>
        <begin position="573"/>
        <end position="609"/>
    </location>
</feature>
<comment type="subcellular location">
    <subcellularLocation>
        <location evidence="1">Membrane</location>
    </subcellularLocation>
</comment>
<proteinExistence type="inferred from homology"/>
<dbReference type="InterPro" id="IPR000203">
    <property type="entry name" value="GPS"/>
</dbReference>
<evidence type="ECO:0008006" key="14">
    <source>
        <dbReference type="Google" id="ProtNLM"/>
    </source>
</evidence>
<dbReference type="Proteomes" id="UP000007635">
    <property type="component" value="Chromosome V"/>
</dbReference>
<protein>
    <recommendedName>
        <fullName evidence="14">PLAT domain-containing protein</fullName>
    </recommendedName>
</protein>
<evidence type="ECO:0000259" key="11">
    <source>
        <dbReference type="PROSITE" id="PS51111"/>
    </source>
</evidence>
<evidence type="ECO:0000313" key="12">
    <source>
        <dbReference type="Ensembl" id="ENSGACP00000007194.2"/>
    </source>
</evidence>
<feature type="transmembrane region" description="Helical" evidence="9">
    <location>
        <begin position="374"/>
        <end position="394"/>
    </location>
</feature>
<dbReference type="InterPro" id="IPR000434">
    <property type="entry name" value="PC1"/>
</dbReference>
<feature type="transmembrane region" description="Helical" evidence="9">
    <location>
        <begin position="170"/>
        <end position="190"/>
    </location>
</feature>
<dbReference type="STRING" id="69293.ENSGACP00000007194"/>
<dbReference type="GO" id="GO:0006816">
    <property type="term" value="P:calcium ion transport"/>
    <property type="evidence" value="ECO:0007669"/>
    <property type="project" value="TreeGrafter"/>
</dbReference>
<organism evidence="12 13">
    <name type="scientific">Gasterosteus aculeatus aculeatus</name>
    <name type="common">three-spined stickleback</name>
    <dbReference type="NCBI Taxonomy" id="481459"/>
    <lineage>
        <taxon>Eukaryota</taxon>
        <taxon>Metazoa</taxon>
        <taxon>Chordata</taxon>
        <taxon>Craniata</taxon>
        <taxon>Vertebrata</taxon>
        <taxon>Euteleostomi</taxon>
        <taxon>Actinopterygii</taxon>
        <taxon>Neopterygii</taxon>
        <taxon>Teleostei</taxon>
        <taxon>Neoteleostei</taxon>
        <taxon>Acanthomorphata</taxon>
        <taxon>Eupercaria</taxon>
        <taxon>Perciformes</taxon>
        <taxon>Cottioidei</taxon>
        <taxon>Gasterosteales</taxon>
        <taxon>Gasterosteidae</taxon>
        <taxon>Gasterosteus</taxon>
    </lineage>
</organism>
<evidence type="ECO:0000256" key="9">
    <source>
        <dbReference type="SAM" id="Phobius"/>
    </source>
</evidence>
<dbReference type="PANTHER" id="PTHR46730:SF2">
    <property type="entry name" value="POLYCYSTIN-1 ISOFORM X1"/>
    <property type="match status" value="1"/>
</dbReference>
<dbReference type="InterPro" id="IPR036392">
    <property type="entry name" value="PLAT/LH2_dom_sf"/>
</dbReference>
<comment type="caution">
    <text evidence="7">Lacks conserved residue(s) required for the propagation of feature annotation.</text>
</comment>
<dbReference type="InterPro" id="IPR042060">
    <property type="entry name" value="PLAT_polycystin1"/>
</dbReference>
<keyword evidence="13" id="KW-1185">Reference proteome</keyword>
<reference evidence="12" key="2">
    <citation type="submission" date="2025-08" db="UniProtKB">
        <authorList>
            <consortium name="Ensembl"/>
        </authorList>
    </citation>
    <scope>IDENTIFICATION</scope>
</reference>
<feature type="compositionally biased region" description="Polar residues" evidence="8">
    <location>
        <begin position="586"/>
        <end position="603"/>
    </location>
</feature>
<feature type="domain" description="PLAT" evidence="10">
    <location>
        <begin position="213"/>
        <end position="327"/>
    </location>
</feature>
<sequence length="635" mass="69343">MLNLTVKAVDGLDENAGLYISFNFSLDPGATPVSLGHVKIEVSSTVPGTNASLVRVWPLTLAAPTISAEETIFLSPLLDGTDETLSVNLTSSLGGGGPARVSVCVFSSLCQYYNVEERCWSSRGLQPLEGSTLHSAHCLTRHLTMFGASLFVHPGAVVLLPPPGGPMRNIVVGIVCAVLVLIHVLVGLIAHKLDHLDSLRLSQVPLCGRPGMYQYRVLVKTGWRRGAGTTAHVGISLYGVNKSGSRHLQRHGAFQRGSLDQFHLETDNNLGEVWKIRIWHDNTGLEPSWYVKHVVVWDLQTDHMFFFLLEDWLSVENQKNGSMEKEVLASCPEELSQFRRVFTSQLKFGMVEHHLWLSLWERPAHSRFSRGHRVTCSALMLHLYLALGALWYGAVGTERHSGPVSARLLVDVEAIAVGMTVAVLVFPLQCFLCFMFRKAHRPVTVDTSAPPSPVCHSVEMDVYLGQSALSASSFLSLSDSSGRVRDSPSSLLESKALDSSILDFWAASGLAPQKDGALREVGMETWPSCDSLLNLPADPRLTKTTPNLCKASPVLGPARQLRRKKALMQLQLASPSSPGAPAALSRTHSLSKDINSSHKSPASQDKKVHAMKNNSVQAHRINLTTFLTLSGEKQK</sequence>
<evidence type="ECO:0000256" key="7">
    <source>
        <dbReference type="PROSITE-ProRule" id="PRU00152"/>
    </source>
</evidence>
<feature type="compositionally biased region" description="Low complexity" evidence="8">
    <location>
        <begin position="573"/>
        <end position="585"/>
    </location>
</feature>
<dbReference type="PRINTS" id="PR00500">
    <property type="entry name" value="POLYCYSTIN1"/>
</dbReference>
<dbReference type="SMART" id="SM00303">
    <property type="entry name" value="GPS"/>
    <property type="match status" value="1"/>
</dbReference>
<dbReference type="SUPFAM" id="SSF49723">
    <property type="entry name" value="Lipase/lipooxygenase domain (PLAT/LH2 domain)"/>
    <property type="match status" value="1"/>
</dbReference>
<dbReference type="SMART" id="SM00308">
    <property type="entry name" value="LH2"/>
    <property type="match status" value="1"/>
</dbReference>
<dbReference type="GO" id="GO:0005886">
    <property type="term" value="C:plasma membrane"/>
    <property type="evidence" value="ECO:0007669"/>
    <property type="project" value="TreeGrafter"/>
</dbReference>
<dbReference type="GO" id="GO:0005261">
    <property type="term" value="F:monoatomic cation channel activity"/>
    <property type="evidence" value="ECO:0007669"/>
    <property type="project" value="TreeGrafter"/>
</dbReference>
<evidence type="ECO:0000256" key="4">
    <source>
        <dbReference type="ARBA" id="ARBA00022737"/>
    </source>
</evidence>
<evidence type="ECO:0000256" key="1">
    <source>
        <dbReference type="ARBA" id="ARBA00004370"/>
    </source>
</evidence>
<dbReference type="Ensembl" id="ENSGACT00000007212.2">
    <property type="protein sequence ID" value="ENSGACP00000007194.2"/>
    <property type="gene ID" value="ENSGACG00000005441.2"/>
</dbReference>
<reference evidence="12" key="3">
    <citation type="submission" date="2025-09" db="UniProtKB">
        <authorList>
            <consortium name="Ensembl"/>
        </authorList>
    </citation>
    <scope>IDENTIFICATION</scope>
</reference>
<keyword evidence="3 9" id="KW-0812">Transmembrane</keyword>
<dbReference type="Gene3D" id="2.60.60.20">
    <property type="entry name" value="PLAT/LH2 domain"/>
    <property type="match status" value="1"/>
</dbReference>
<dbReference type="InterPro" id="IPR014010">
    <property type="entry name" value="REJ_dom"/>
</dbReference>
<evidence type="ECO:0000313" key="13">
    <source>
        <dbReference type="Proteomes" id="UP000007635"/>
    </source>
</evidence>
<dbReference type="PROSITE" id="PS50095">
    <property type="entry name" value="PLAT"/>
    <property type="match status" value="1"/>
</dbReference>
<dbReference type="GeneTree" id="ENSGT00940000167780"/>
<dbReference type="PANTHER" id="PTHR46730">
    <property type="entry name" value="POLYCYSTIN-1"/>
    <property type="match status" value="1"/>
</dbReference>
<dbReference type="CDD" id="cd01752">
    <property type="entry name" value="PLAT_polycystin"/>
    <property type="match status" value="1"/>
</dbReference>
<evidence type="ECO:0000259" key="10">
    <source>
        <dbReference type="PROSITE" id="PS50095"/>
    </source>
</evidence>
<evidence type="ECO:0000256" key="5">
    <source>
        <dbReference type="ARBA" id="ARBA00022989"/>
    </source>
</evidence>
<feature type="transmembrane region" description="Helical" evidence="9">
    <location>
        <begin position="414"/>
        <end position="436"/>
    </location>
</feature>
<reference evidence="12 13" key="1">
    <citation type="journal article" date="2021" name="G3 (Bethesda)">
        <title>Improved contiguity of the threespine stickleback genome using long-read sequencing.</title>
        <authorList>
            <person name="Nath S."/>
            <person name="Shaw D.E."/>
            <person name="White M.A."/>
        </authorList>
    </citation>
    <scope>NUCLEOTIDE SEQUENCE [LARGE SCALE GENOMIC DNA]</scope>
    <source>
        <strain evidence="12 13">Lake Benthic</strain>
    </source>
</reference>
<keyword evidence="4" id="KW-0677">Repeat</keyword>
<dbReference type="AlphaFoldDB" id="G3NPD0"/>
<evidence type="ECO:0000256" key="8">
    <source>
        <dbReference type="SAM" id="MobiDB-lite"/>
    </source>
</evidence>
<dbReference type="OMA" id="NISAGMY"/>
<evidence type="ECO:0000256" key="2">
    <source>
        <dbReference type="ARBA" id="ARBA00007200"/>
    </source>
</evidence>
<keyword evidence="6 9" id="KW-0472">Membrane</keyword>
<dbReference type="InParanoid" id="G3NPD0"/>
<name>G3NPD0_GASAC</name>
<feature type="domain" description="REJ" evidence="11">
    <location>
        <begin position="282"/>
        <end position="617"/>
    </location>
</feature>
<dbReference type="eggNOG" id="KOG3599">
    <property type="taxonomic scope" value="Eukaryota"/>
</dbReference>
<dbReference type="InterPro" id="IPR001024">
    <property type="entry name" value="PLAT/LH2_dom"/>
</dbReference>
<evidence type="ECO:0000256" key="6">
    <source>
        <dbReference type="ARBA" id="ARBA00023136"/>
    </source>
</evidence>
<dbReference type="FunFam" id="2.60.60.20:FF:000012">
    <property type="entry name" value="polycystin-1 isoform X2"/>
    <property type="match status" value="1"/>
</dbReference>
<evidence type="ECO:0000256" key="3">
    <source>
        <dbReference type="ARBA" id="ARBA00022692"/>
    </source>
</evidence>
<dbReference type="Pfam" id="PF01477">
    <property type="entry name" value="PLAT"/>
    <property type="match status" value="1"/>
</dbReference>
<accession>G3NPD0</accession>